<dbReference type="EMBL" id="JAGIYZ010000037">
    <property type="protein sequence ID" value="MBP0466796.1"/>
    <property type="molecule type" value="Genomic_DNA"/>
</dbReference>
<organism evidence="1 2">
    <name type="scientific">Roseomonas nitratireducens</name>
    <dbReference type="NCBI Taxonomy" id="2820810"/>
    <lineage>
        <taxon>Bacteria</taxon>
        <taxon>Pseudomonadati</taxon>
        <taxon>Pseudomonadota</taxon>
        <taxon>Alphaproteobacteria</taxon>
        <taxon>Acetobacterales</taxon>
        <taxon>Roseomonadaceae</taxon>
        <taxon>Roseomonas</taxon>
    </lineage>
</organism>
<evidence type="ECO:0000313" key="2">
    <source>
        <dbReference type="Proteomes" id="UP000680815"/>
    </source>
</evidence>
<accession>A0ABS4B187</accession>
<reference evidence="1 2" key="1">
    <citation type="submission" date="2021-03" db="EMBL/GenBank/DDBJ databases">
        <authorList>
            <person name="So Y."/>
        </authorList>
    </citation>
    <scope>NUCLEOTIDE SEQUENCE [LARGE SCALE GENOMIC DNA]</scope>
    <source>
        <strain evidence="1 2">PWR1</strain>
    </source>
</reference>
<evidence type="ECO:0000313" key="1">
    <source>
        <dbReference type="EMBL" id="MBP0466796.1"/>
    </source>
</evidence>
<dbReference type="RefSeq" id="WP_209354183.1">
    <property type="nucleotide sequence ID" value="NZ_JAGIYZ010000037.1"/>
</dbReference>
<protein>
    <submittedName>
        <fullName evidence="1">Uncharacterized protein</fullName>
    </submittedName>
</protein>
<gene>
    <name evidence="1" type="ORF">J5Y09_22905</name>
</gene>
<sequence>MVGRGHRYRDVYIGGPDLVAPLVRGRADALDAPPYRISPIFPPSRRDIFAEVVERIARGVLVGRQTDAACWCALVSPDELNALIDEFYEDEPEDPPRLSALRRFVAALPCDCQFSLVAAAF</sequence>
<keyword evidence="2" id="KW-1185">Reference proteome</keyword>
<proteinExistence type="predicted"/>
<name>A0ABS4B187_9PROT</name>
<comment type="caution">
    <text evidence="1">The sequence shown here is derived from an EMBL/GenBank/DDBJ whole genome shotgun (WGS) entry which is preliminary data.</text>
</comment>
<dbReference type="Proteomes" id="UP000680815">
    <property type="component" value="Unassembled WGS sequence"/>
</dbReference>